<proteinExistence type="predicted"/>
<accession>A0A917UK78</accession>
<protein>
    <submittedName>
        <fullName evidence="2">Uncharacterized protein</fullName>
    </submittedName>
</protein>
<feature type="compositionally biased region" description="Basic residues" evidence="1">
    <location>
        <begin position="1"/>
        <end position="12"/>
    </location>
</feature>
<keyword evidence="3" id="KW-1185">Reference proteome</keyword>
<sequence length="67" mass="7393">MTSRHTAGRAHRHETALAGDDRSGEFLSAMPDAASDHALREAEEHLSGHWNHPRSLYPSLPEDTAPH</sequence>
<name>A0A917UK78_9ACTN</name>
<organism evidence="2 3">
    <name type="scientific">Streptomyces lacrimifluminis</name>
    <dbReference type="NCBI Taxonomy" id="1500077"/>
    <lineage>
        <taxon>Bacteria</taxon>
        <taxon>Bacillati</taxon>
        <taxon>Actinomycetota</taxon>
        <taxon>Actinomycetes</taxon>
        <taxon>Kitasatosporales</taxon>
        <taxon>Streptomycetaceae</taxon>
        <taxon>Streptomyces</taxon>
    </lineage>
</organism>
<comment type="caution">
    <text evidence="2">The sequence shown here is derived from an EMBL/GenBank/DDBJ whole genome shotgun (WGS) entry which is preliminary data.</text>
</comment>
<dbReference type="Proteomes" id="UP000625682">
    <property type="component" value="Unassembled WGS sequence"/>
</dbReference>
<gene>
    <name evidence="2" type="ORF">GCM10012282_70730</name>
</gene>
<reference evidence="2" key="2">
    <citation type="submission" date="2020-09" db="EMBL/GenBank/DDBJ databases">
        <authorList>
            <person name="Sun Q."/>
            <person name="Zhou Y."/>
        </authorList>
    </citation>
    <scope>NUCLEOTIDE SEQUENCE</scope>
    <source>
        <strain evidence="2">CGMCC 4.7272</strain>
    </source>
</reference>
<feature type="compositionally biased region" description="Basic and acidic residues" evidence="1">
    <location>
        <begin position="13"/>
        <end position="24"/>
    </location>
</feature>
<evidence type="ECO:0000256" key="1">
    <source>
        <dbReference type="SAM" id="MobiDB-lite"/>
    </source>
</evidence>
<reference evidence="2" key="1">
    <citation type="journal article" date="2014" name="Int. J. Syst. Evol. Microbiol.">
        <title>Complete genome sequence of Corynebacterium casei LMG S-19264T (=DSM 44701T), isolated from a smear-ripened cheese.</title>
        <authorList>
            <consortium name="US DOE Joint Genome Institute (JGI-PGF)"/>
            <person name="Walter F."/>
            <person name="Albersmeier A."/>
            <person name="Kalinowski J."/>
            <person name="Ruckert C."/>
        </authorList>
    </citation>
    <scope>NUCLEOTIDE SEQUENCE</scope>
    <source>
        <strain evidence="2">CGMCC 4.7272</strain>
    </source>
</reference>
<feature type="region of interest" description="Disordered" evidence="1">
    <location>
        <begin position="1"/>
        <end position="67"/>
    </location>
</feature>
<evidence type="ECO:0000313" key="3">
    <source>
        <dbReference type="Proteomes" id="UP000625682"/>
    </source>
</evidence>
<dbReference type="EMBL" id="BMMU01000036">
    <property type="protein sequence ID" value="GGJ63363.1"/>
    <property type="molecule type" value="Genomic_DNA"/>
</dbReference>
<evidence type="ECO:0000313" key="2">
    <source>
        <dbReference type="EMBL" id="GGJ63363.1"/>
    </source>
</evidence>
<dbReference type="AlphaFoldDB" id="A0A917UK78"/>
<feature type="compositionally biased region" description="Basic and acidic residues" evidence="1">
    <location>
        <begin position="34"/>
        <end position="47"/>
    </location>
</feature>